<dbReference type="SUPFAM" id="SSF69118">
    <property type="entry name" value="AhpD-like"/>
    <property type="match status" value="2"/>
</dbReference>
<dbReference type="RefSeq" id="WP_204042959.1">
    <property type="nucleotide sequence ID" value="NZ_BOOA01000038.1"/>
</dbReference>
<dbReference type="PANTHER" id="PTHR33570">
    <property type="entry name" value="4-CARBOXYMUCONOLACTONE DECARBOXYLASE FAMILY PROTEIN"/>
    <property type="match status" value="1"/>
</dbReference>
<dbReference type="PANTHER" id="PTHR33570:SF2">
    <property type="entry name" value="CARBOXYMUCONOLACTONE DECARBOXYLASE-LIKE DOMAIN-CONTAINING PROTEIN"/>
    <property type="match status" value="1"/>
</dbReference>
<dbReference type="InterPro" id="IPR003779">
    <property type="entry name" value="CMD-like"/>
</dbReference>
<dbReference type="InterPro" id="IPR052512">
    <property type="entry name" value="4CMD/NDH-1_regulator"/>
</dbReference>
<proteinExistence type="predicted"/>
<dbReference type="GO" id="GO:0051920">
    <property type="term" value="F:peroxiredoxin activity"/>
    <property type="evidence" value="ECO:0007669"/>
    <property type="project" value="InterPro"/>
</dbReference>
<reference evidence="2" key="1">
    <citation type="submission" date="2021-01" db="EMBL/GenBank/DDBJ databases">
        <title>Whole genome shotgun sequence of Acrocarpospora phusangensis NBRC 108782.</title>
        <authorList>
            <person name="Komaki H."/>
            <person name="Tamura T."/>
        </authorList>
    </citation>
    <scope>NUCLEOTIDE SEQUENCE</scope>
    <source>
        <strain evidence="2">NBRC 108782</strain>
    </source>
</reference>
<dbReference type="Proteomes" id="UP000640052">
    <property type="component" value="Unassembled WGS sequence"/>
</dbReference>
<dbReference type="EMBL" id="BOOA01000038">
    <property type="protein sequence ID" value="GIH26271.1"/>
    <property type="molecule type" value="Genomic_DNA"/>
</dbReference>
<gene>
    <name evidence="2" type="ORF">Aph01nite_45810</name>
</gene>
<dbReference type="Gene3D" id="1.20.1290.10">
    <property type="entry name" value="AhpD-like"/>
    <property type="match status" value="2"/>
</dbReference>
<feature type="domain" description="Carboxymuconolactone decarboxylase-like" evidence="1">
    <location>
        <begin position="304"/>
        <end position="385"/>
    </location>
</feature>
<sequence length="398" mass="42900">MPEKNIARVAADELRQHYDSLIDTYTATPALAAMDRELATVAALAAIGDKGASQLPAHMHAALTAGATRQTIVEGLATISQASGTPTAVNAIAVAAKVFAERDEKNLGRDAERVWTEEDSPGGNVQERWERAQATIAQVYPAGPTDETYTAVGSLAPHFWRHAVSVFYNDLFLHPGTSIKYRELFIISNVAAVSATSLQLIWHINGALNNGWTRQEVAEIFSHLALNIGITNAMTALRHGKHVFDQRDERGTAKDYESFTVDAFRGEPGAQFGKGTATLEALNPERLPVGEGWDLAEQYAPGLHRLSVGYLYGELFGREALDDKAKHLAVISAIAAQGGGSDQLAFHMEAALNTGVTRRQIIEAITLMSAIGGFAKAMDALAVAEKVFDRRDAATHQD</sequence>
<accession>A0A919QE48</accession>
<dbReference type="Pfam" id="PF02627">
    <property type="entry name" value="CMD"/>
    <property type="match status" value="3"/>
</dbReference>
<evidence type="ECO:0000313" key="2">
    <source>
        <dbReference type="EMBL" id="GIH26271.1"/>
    </source>
</evidence>
<dbReference type="InterPro" id="IPR029032">
    <property type="entry name" value="AhpD-like"/>
</dbReference>
<organism evidence="2 3">
    <name type="scientific">Acrocarpospora phusangensis</name>
    <dbReference type="NCBI Taxonomy" id="1070424"/>
    <lineage>
        <taxon>Bacteria</taxon>
        <taxon>Bacillati</taxon>
        <taxon>Actinomycetota</taxon>
        <taxon>Actinomycetes</taxon>
        <taxon>Streptosporangiales</taxon>
        <taxon>Streptosporangiaceae</taxon>
        <taxon>Acrocarpospora</taxon>
    </lineage>
</organism>
<keyword evidence="3" id="KW-1185">Reference proteome</keyword>
<evidence type="ECO:0000313" key="3">
    <source>
        <dbReference type="Proteomes" id="UP000640052"/>
    </source>
</evidence>
<comment type="caution">
    <text evidence="2">The sequence shown here is derived from an EMBL/GenBank/DDBJ whole genome shotgun (WGS) entry which is preliminary data.</text>
</comment>
<feature type="domain" description="Carboxymuconolactone decarboxylase-like" evidence="1">
    <location>
        <begin position="28"/>
        <end position="96"/>
    </location>
</feature>
<feature type="domain" description="Carboxymuconolactone decarboxylase-like" evidence="1">
    <location>
        <begin position="169"/>
        <end position="238"/>
    </location>
</feature>
<protein>
    <recommendedName>
        <fullName evidence="1">Carboxymuconolactone decarboxylase-like domain-containing protein</fullName>
    </recommendedName>
</protein>
<evidence type="ECO:0000259" key="1">
    <source>
        <dbReference type="Pfam" id="PF02627"/>
    </source>
</evidence>
<dbReference type="AlphaFoldDB" id="A0A919QE48"/>
<name>A0A919QE48_9ACTN</name>